<keyword evidence="1" id="KW-0472">Membrane</keyword>
<feature type="transmembrane region" description="Helical" evidence="1">
    <location>
        <begin position="203"/>
        <end position="224"/>
    </location>
</feature>
<dbReference type="EMBL" id="NVQR01000133">
    <property type="protein sequence ID" value="PCH59122.1"/>
    <property type="molecule type" value="Genomic_DNA"/>
</dbReference>
<feature type="transmembrane region" description="Helical" evidence="1">
    <location>
        <begin position="6"/>
        <end position="25"/>
    </location>
</feature>
<dbReference type="InterPro" id="IPR007395">
    <property type="entry name" value="Zn_peptidase_2"/>
</dbReference>
<feature type="transmembrane region" description="Helical" evidence="1">
    <location>
        <begin position="121"/>
        <end position="140"/>
    </location>
</feature>
<dbReference type="PANTHER" id="PTHR36434:SF1">
    <property type="entry name" value="MEMBRANE PROTEASE YUGP-RELATED"/>
    <property type="match status" value="1"/>
</dbReference>
<feature type="transmembrane region" description="Helical" evidence="1">
    <location>
        <begin position="146"/>
        <end position="168"/>
    </location>
</feature>
<keyword evidence="1" id="KW-1133">Transmembrane helix</keyword>
<dbReference type="Pfam" id="PF04298">
    <property type="entry name" value="Zn_peptidase_2"/>
    <property type="match status" value="1"/>
</dbReference>
<evidence type="ECO:0008006" key="4">
    <source>
        <dbReference type="Google" id="ProtNLM"/>
    </source>
</evidence>
<comment type="caution">
    <text evidence="2">The sequence shown here is derived from an EMBL/GenBank/DDBJ whole genome shotgun (WGS) entry which is preliminary data.</text>
</comment>
<gene>
    <name evidence="2" type="ORF">COC19_07570</name>
</gene>
<reference evidence="3" key="1">
    <citation type="submission" date="2017-08" db="EMBL/GenBank/DDBJ databases">
        <title>A dynamic microbial community with high functional redundancy inhabits the cold, oxic subseafloor aquifer.</title>
        <authorList>
            <person name="Tully B.J."/>
            <person name="Wheat C.G."/>
            <person name="Glazer B.T."/>
            <person name="Huber J.A."/>
        </authorList>
    </citation>
    <scope>NUCLEOTIDE SEQUENCE [LARGE SCALE GENOMIC DNA]</scope>
</reference>
<evidence type="ECO:0000313" key="3">
    <source>
        <dbReference type="Proteomes" id="UP000218172"/>
    </source>
</evidence>
<organism evidence="2 3">
    <name type="scientific">SAR86 cluster bacterium</name>
    <dbReference type="NCBI Taxonomy" id="2030880"/>
    <lineage>
        <taxon>Bacteria</taxon>
        <taxon>Pseudomonadati</taxon>
        <taxon>Pseudomonadota</taxon>
        <taxon>Gammaproteobacteria</taxon>
        <taxon>SAR86 cluster</taxon>
    </lineage>
</organism>
<name>A0A2A4MGV4_9GAMM</name>
<protein>
    <recommendedName>
        <fullName evidence="4">Zn-dependent protease</fullName>
    </recommendedName>
</protein>
<dbReference type="PANTHER" id="PTHR36434">
    <property type="entry name" value="MEMBRANE PROTEASE YUGP-RELATED"/>
    <property type="match status" value="1"/>
</dbReference>
<proteinExistence type="predicted"/>
<evidence type="ECO:0000256" key="1">
    <source>
        <dbReference type="SAM" id="Phobius"/>
    </source>
</evidence>
<evidence type="ECO:0000313" key="2">
    <source>
        <dbReference type="EMBL" id="PCH59122.1"/>
    </source>
</evidence>
<dbReference type="AlphaFoldDB" id="A0A2A4MGV4"/>
<sequence length="228" mass="25321">MALMILMGVLALLVYLPSMWVRHVMKKHSIELSDLPGTGGELAQHLIERFQLEGIGVEETDNFRDHFDPAAQMVRLGASNFHGRSLTAVAIAAHEVGHAMQFSRGERIFELRKQYLPKIQILNKLGITLMLALPILGLVLRAPLAIFALIGLSLCLQLAGALAYLIILPEEWDASFNKALPILIEGEYIEAEQIPKIRQILKAAALTYFAGALANILNVGRWLLILRR</sequence>
<dbReference type="Proteomes" id="UP000218172">
    <property type="component" value="Unassembled WGS sequence"/>
</dbReference>
<accession>A0A2A4MGV4</accession>
<keyword evidence="1" id="KW-0812">Transmembrane</keyword>